<dbReference type="InterPro" id="IPR017853">
    <property type="entry name" value="GH"/>
</dbReference>
<gene>
    <name evidence="2" type="ORF">ABC974_16225</name>
</gene>
<organism evidence="2 3">
    <name type="scientific">Sphingomonas oligophenolica</name>
    <dbReference type="NCBI Taxonomy" id="301154"/>
    <lineage>
        <taxon>Bacteria</taxon>
        <taxon>Pseudomonadati</taxon>
        <taxon>Pseudomonadota</taxon>
        <taxon>Alphaproteobacteria</taxon>
        <taxon>Sphingomonadales</taxon>
        <taxon>Sphingomonadaceae</taxon>
        <taxon>Sphingomonas</taxon>
    </lineage>
</organism>
<dbReference type="RefSeq" id="WP_343887516.1">
    <property type="nucleotide sequence ID" value="NZ_BAAAEH010000003.1"/>
</dbReference>
<dbReference type="Pfam" id="PF11340">
    <property type="entry name" value="DUF3142"/>
    <property type="match status" value="1"/>
</dbReference>
<feature type="signal peptide" evidence="1">
    <location>
        <begin position="1"/>
        <end position="20"/>
    </location>
</feature>
<evidence type="ECO:0000313" key="2">
    <source>
        <dbReference type="EMBL" id="MEN2791182.1"/>
    </source>
</evidence>
<name>A0ABU9Y5U7_9SPHN</name>
<evidence type="ECO:0000256" key="1">
    <source>
        <dbReference type="SAM" id="SignalP"/>
    </source>
</evidence>
<feature type="chain" id="PRO_5047496877" evidence="1">
    <location>
        <begin position="21"/>
        <end position="239"/>
    </location>
</feature>
<keyword evidence="1" id="KW-0732">Signal</keyword>
<proteinExistence type="predicted"/>
<comment type="caution">
    <text evidence="2">The sequence shown here is derived from an EMBL/GenBank/DDBJ whole genome shotgun (WGS) entry which is preliminary data.</text>
</comment>
<dbReference type="EMBL" id="JBDIME010000015">
    <property type="protein sequence ID" value="MEN2791182.1"/>
    <property type="molecule type" value="Genomic_DNA"/>
</dbReference>
<dbReference type="InterPro" id="IPR021488">
    <property type="entry name" value="DUF3142"/>
</dbReference>
<keyword evidence="3" id="KW-1185">Reference proteome</keyword>
<sequence>MIRIVAAILLLALAAARGEAAPEVRVDARDYDAFWLWAGVRPQPVLAKASRVYLLQGQVGTRDPIRFTSQRPAIPHVRGADVWMVIRVGTLRWTPDIYRQVLAQLTRWRSAGNRVVGVQIDFDARTRHLEDYAAFLRDLRHRLPADCRLGITGLLDWSSNGDPKGLDALASVVDEVVLQIYQGRHVIPGYARYLARLDRMKIPFRIGLLQGGEWAPPPGLAANPHFRGYVVFLRNPAAP</sequence>
<dbReference type="SUPFAM" id="SSF51445">
    <property type="entry name" value="(Trans)glycosidases"/>
    <property type="match status" value="1"/>
</dbReference>
<protein>
    <submittedName>
        <fullName evidence="2">DUF3142 domain-containing protein</fullName>
    </submittedName>
</protein>
<dbReference type="Proteomes" id="UP001419910">
    <property type="component" value="Unassembled WGS sequence"/>
</dbReference>
<accession>A0ABU9Y5U7</accession>
<evidence type="ECO:0000313" key="3">
    <source>
        <dbReference type="Proteomes" id="UP001419910"/>
    </source>
</evidence>
<reference evidence="2 3" key="1">
    <citation type="submission" date="2024-05" db="EMBL/GenBank/DDBJ databases">
        <authorList>
            <person name="Liu Q."/>
            <person name="Xin Y.-H."/>
        </authorList>
    </citation>
    <scope>NUCLEOTIDE SEQUENCE [LARGE SCALE GENOMIC DNA]</scope>
    <source>
        <strain evidence="2 3">CGMCC 1.10181</strain>
    </source>
</reference>